<keyword evidence="5" id="KW-1185">Reference proteome</keyword>
<evidence type="ECO:0000259" key="3">
    <source>
        <dbReference type="Pfam" id="PF07282"/>
    </source>
</evidence>
<protein>
    <recommendedName>
        <fullName evidence="3">Cas12f1-like TNB domain-containing protein</fullName>
    </recommendedName>
</protein>
<feature type="compositionally biased region" description="Polar residues" evidence="2">
    <location>
        <begin position="168"/>
        <end position="177"/>
    </location>
</feature>
<feature type="domain" description="Cas12f1-like TNB" evidence="3">
    <location>
        <begin position="87"/>
        <end position="147"/>
    </location>
</feature>
<organism evidence="4 5">
    <name type="scientific">Pseudonocardia asaccharolytica DSM 44247 = NBRC 16224</name>
    <dbReference type="NCBI Taxonomy" id="1123024"/>
    <lineage>
        <taxon>Bacteria</taxon>
        <taxon>Bacillati</taxon>
        <taxon>Actinomycetota</taxon>
        <taxon>Actinomycetes</taxon>
        <taxon>Pseudonocardiales</taxon>
        <taxon>Pseudonocardiaceae</taxon>
        <taxon>Pseudonocardia</taxon>
    </lineage>
</organism>
<dbReference type="GO" id="GO:0003677">
    <property type="term" value="F:DNA binding"/>
    <property type="evidence" value="ECO:0007669"/>
    <property type="project" value="UniProtKB-KW"/>
</dbReference>
<dbReference type="Proteomes" id="UP000321328">
    <property type="component" value="Unassembled WGS sequence"/>
</dbReference>
<name>A0A511CVC1_9PSEU</name>
<accession>A0A511CVC1</accession>
<comment type="caution">
    <text evidence="4">The sequence shown here is derived from an EMBL/GenBank/DDBJ whole genome shotgun (WGS) entry which is preliminary data.</text>
</comment>
<proteinExistence type="predicted"/>
<reference evidence="4 5" key="1">
    <citation type="submission" date="2019-07" db="EMBL/GenBank/DDBJ databases">
        <title>Whole genome shotgun sequence of Pseudonocardia asaccharolytica NBRC 16224.</title>
        <authorList>
            <person name="Hosoyama A."/>
            <person name="Uohara A."/>
            <person name="Ohji S."/>
            <person name="Ichikawa N."/>
        </authorList>
    </citation>
    <scope>NUCLEOTIDE SEQUENCE [LARGE SCALE GENOMIC DNA]</scope>
    <source>
        <strain evidence="4 5">NBRC 16224</strain>
    </source>
</reference>
<keyword evidence="1" id="KW-0238">DNA-binding</keyword>
<evidence type="ECO:0000256" key="1">
    <source>
        <dbReference type="ARBA" id="ARBA00023125"/>
    </source>
</evidence>
<dbReference type="Pfam" id="PF07282">
    <property type="entry name" value="Cas12f1-like_TNB"/>
    <property type="match status" value="1"/>
</dbReference>
<evidence type="ECO:0000313" key="5">
    <source>
        <dbReference type="Proteomes" id="UP000321328"/>
    </source>
</evidence>
<evidence type="ECO:0000256" key="2">
    <source>
        <dbReference type="SAM" id="MobiDB-lite"/>
    </source>
</evidence>
<evidence type="ECO:0000313" key="4">
    <source>
        <dbReference type="EMBL" id="GEL16522.1"/>
    </source>
</evidence>
<gene>
    <name evidence="4" type="ORF">PA7_03590</name>
</gene>
<sequence length="177" mass="19508">MWVPKVGWVRLRRTRAAIARLRAREADRRRDWIEQTSTALARRYDLIRVEDLRITVMTHSARGTAETPGRSVRAKAGLNRSILAAGWGGLVRRLADKAPDRVEKINLAFTSQRCSVCGHVAAESRQRQALFACGHASHADRNAARNIAAGRAVTARGGTRLRAPANREPQSVTSPVA</sequence>
<feature type="region of interest" description="Disordered" evidence="2">
    <location>
        <begin position="155"/>
        <end position="177"/>
    </location>
</feature>
<dbReference type="STRING" id="1123024.GCA_000423625_00614"/>
<dbReference type="EMBL" id="BJVI01000002">
    <property type="protein sequence ID" value="GEL16522.1"/>
    <property type="molecule type" value="Genomic_DNA"/>
</dbReference>
<dbReference type="InterPro" id="IPR010095">
    <property type="entry name" value="Cas12f1-like_TNB"/>
</dbReference>
<dbReference type="AlphaFoldDB" id="A0A511CVC1"/>